<feature type="transmembrane region" description="Helical" evidence="1">
    <location>
        <begin position="118"/>
        <end position="137"/>
    </location>
</feature>
<dbReference type="PANTHER" id="PTHR36834:SF1">
    <property type="entry name" value="INTEGRAL MEMBRANE PROTEIN"/>
    <property type="match status" value="1"/>
</dbReference>
<name>A0A414AX31_9FIRM</name>
<keyword evidence="1" id="KW-0472">Membrane</keyword>
<feature type="domain" description="VanZ-like" evidence="2">
    <location>
        <begin position="53"/>
        <end position="164"/>
    </location>
</feature>
<dbReference type="InterPro" id="IPR053150">
    <property type="entry name" value="Teicoplanin_resist-assoc"/>
</dbReference>
<proteinExistence type="predicted"/>
<organism evidence="3 4">
    <name type="scientific">Enterocloster bolteae</name>
    <dbReference type="NCBI Taxonomy" id="208479"/>
    <lineage>
        <taxon>Bacteria</taxon>
        <taxon>Bacillati</taxon>
        <taxon>Bacillota</taxon>
        <taxon>Clostridia</taxon>
        <taxon>Lachnospirales</taxon>
        <taxon>Lachnospiraceae</taxon>
        <taxon>Enterocloster</taxon>
    </lineage>
</organism>
<dbReference type="Proteomes" id="UP000283975">
    <property type="component" value="Unassembled WGS sequence"/>
</dbReference>
<dbReference type="EMBL" id="QSHZ01000008">
    <property type="protein sequence ID" value="RHC56509.1"/>
    <property type="molecule type" value="Genomic_DNA"/>
</dbReference>
<dbReference type="AlphaFoldDB" id="A0A414AX31"/>
<reference evidence="3 4" key="1">
    <citation type="submission" date="2018-08" db="EMBL/GenBank/DDBJ databases">
        <title>A genome reference for cultivated species of the human gut microbiota.</title>
        <authorList>
            <person name="Zou Y."/>
            <person name="Xue W."/>
            <person name="Luo G."/>
        </authorList>
    </citation>
    <scope>NUCLEOTIDE SEQUENCE [LARGE SCALE GENOMIC DNA]</scope>
    <source>
        <strain evidence="3 4">AM35-14</strain>
    </source>
</reference>
<dbReference type="Pfam" id="PF04892">
    <property type="entry name" value="VanZ"/>
    <property type="match status" value="1"/>
</dbReference>
<keyword evidence="1" id="KW-0812">Transmembrane</keyword>
<gene>
    <name evidence="3" type="ORF">DW839_09250</name>
</gene>
<feature type="transmembrane region" description="Helical" evidence="1">
    <location>
        <begin position="48"/>
        <end position="66"/>
    </location>
</feature>
<protein>
    <submittedName>
        <fullName evidence="3">VanZ family protein</fullName>
    </submittedName>
</protein>
<evidence type="ECO:0000313" key="4">
    <source>
        <dbReference type="Proteomes" id="UP000283975"/>
    </source>
</evidence>
<accession>A0A414AX31</accession>
<keyword evidence="1" id="KW-1133">Transmembrane helix</keyword>
<comment type="caution">
    <text evidence="3">The sequence shown here is derived from an EMBL/GenBank/DDBJ whole genome shotgun (WGS) entry which is preliminary data.</text>
</comment>
<evidence type="ECO:0000256" key="1">
    <source>
        <dbReference type="SAM" id="Phobius"/>
    </source>
</evidence>
<evidence type="ECO:0000313" key="3">
    <source>
        <dbReference type="EMBL" id="RHC56509.1"/>
    </source>
</evidence>
<feature type="transmembrane region" description="Helical" evidence="1">
    <location>
        <begin position="149"/>
        <end position="170"/>
    </location>
</feature>
<feature type="transmembrane region" description="Helical" evidence="1">
    <location>
        <begin position="89"/>
        <end position="109"/>
    </location>
</feature>
<feature type="transmembrane region" description="Helical" evidence="1">
    <location>
        <begin position="20"/>
        <end position="41"/>
    </location>
</feature>
<dbReference type="InterPro" id="IPR006976">
    <property type="entry name" value="VanZ-like"/>
</dbReference>
<evidence type="ECO:0000259" key="2">
    <source>
        <dbReference type="Pfam" id="PF04892"/>
    </source>
</evidence>
<sequence>MNSLFPKTIHYIFQDIFKEMQYLPLAFLLGILLYLITILCIRRYKKPICSTLFTSYLIMLFIITIFEREPGSRTGISFKFFDTLGGPRANAYVIENVLLFIPFGIFIPLKWKQLRNPFVCSILGFCLSCIIEMIQLITERGHLQIDDIVTNTLGTLIGGIVFRMYSIIMLKCRQFYA</sequence>
<dbReference type="PANTHER" id="PTHR36834">
    <property type="entry name" value="MEMBRANE PROTEIN-RELATED"/>
    <property type="match status" value="1"/>
</dbReference>